<dbReference type="GO" id="GO:0005975">
    <property type="term" value="P:carbohydrate metabolic process"/>
    <property type="evidence" value="ECO:0007669"/>
    <property type="project" value="InterPro"/>
</dbReference>
<reference evidence="3 4" key="1">
    <citation type="submission" date="2016-10" db="EMBL/GenBank/DDBJ databases">
        <authorList>
            <person name="de Groot N.N."/>
        </authorList>
    </citation>
    <scope>NUCLEOTIDE SEQUENCE [LARGE SCALE GENOMIC DNA]</scope>
    <source>
        <strain evidence="3 4">DSM 12271</strain>
    </source>
</reference>
<keyword evidence="4" id="KW-1185">Reference proteome</keyword>
<sequence>MYKDYYNDVEKLYEIIRNSNEKSDEVFQICKKNNELFGKFFIEFLDFFKVKLDDILYKFRKNNCIELIEKNIIISVLNSLIEDLLNVSGRTLIAEINIKREENLLIGETSKSRYNFFNELLLNDKYKIELLKKYPVLAYLIYTKIFNKLEVISELLERLVRDYAIIKSELNMDFKVIQNINFSSGDTHNGGKSVLIIVTDKGKIVYKPHSLSPEKMFGEIIDFINKKETLKIKVNKIRTIDFNGYGWQEFAEYKSCKNLTEVCNYFYKIGVELAIFHMLGCDDLHYENLIACGENPVFIDLETLLKNNSSDTLYSENLTTVFNQNINDSVLGTMLLPLNVKGSVFDYDMGGISSYGDQKSNFWKSYVIENAGTDEIRLNKKSINIGDSYNKVMLNEEVMEPIDFNQDIHNGFFDCYRLILDNKTDLIKFINLIKNVEVRQVLRATAVYARFLEAATHPSYLTDFKEREMLLSKIRVLNQETTENLKNKNLYEIDALMDNDIPYFTTYLWTNDLVCNNKVKIRNYYNSTLSEILLDRVQSLSEINLKKQLYYIRMSLATTVKDIWKKESLKENSNITYFKNKKSYIECAKELGDLFCETAIWSKDKNTCTWLTQIIAKEDKFELGPLNYSLYEGGGVILFLNTLAKETGESKYSKVSMAGMKGIEEIYLQHSTNQLQPSLFQGIGSLIYIYYSIYSLNDDKDAYSKYIKYLKELSEYDIDKTALDVISGVSGLIIVLLNIYSKEKSELLLTTCDKLGKVLYESLLEDNLNHFTGLSHGYAGFSWALILLGKYVNNNNYLELGKKLIEIENEKFNKDKLNWKDIRTEDKNVDHVLWCHGASGIALSRANLLNCLDDKDTIKIQRDLELAIKKLTSEGFTDELDHSICHGIFGNIDILLKLSQILNDRMLLEQAYKEADKALKYIRTKGIKCGMKKSFDISTFMIGLSGIGYVLLRLHNPRYASVLSLEVLNAEVL</sequence>
<accession>A0A1I1BB62</accession>
<keyword evidence="1" id="KW-0479">Metal-binding</keyword>
<keyword evidence="1" id="KW-0862">Zinc</keyword>
<gene>
    <name evidence="3" type="ORF">SAMN04488528_10694</name>
</gene>
<dbReference type="PANTHER" id="PTHR12736">
    <property type="entry name" value="LANC-LIKE PROTEIN"/>
    <property type="match status" value="1"/>
</dbReference>
<dbReference type="GO" id="GO:0005886">
    <property type="term" value="C:plasma membrane"/>
    <property type="evidence" value="ECO:0007669"/>
    <property type="project" value="TreeGrafter"/>
</dbReference>
<dbReference type="EMBL" id="FOKI01000069">
    <property type="protein sequence ID" value="SFB45753.1"/>
    <property type="molecule type" value="Genomic_DNA"/>
</dbReference>
<dbReference type="Pfam" id="PF05147">
    <property type="entry name" value="LANC_like"/>
    <property type="match status" value="1"/>
</dbReference>
<dbReference type="PRINTS" id="PR01950">
    <property type="entry name" value="LANCSUPER"/>
</dbReference>
<evidence type="ECO:0000313" key="3">
    <source>
        <dbReference type="EMBL" id="SFB45753.1"/>
    </source>
</evidence>
<dbReference type="AlphaFoldDB" id="A0A1I1BB62"/>
<dbReference type="InterPro" id="IPR025410">
    <property type="entry name" value="Lant_dehyd"/>
</dbReference>
<proteinExistence type="predicted"/>
<evidence type="ECO:0000256" key="1">
    <source>
        <dbReference type="PIRSR" id="PIRSR607822-1"/>
    </source>
</evidence>
<dbReference type="InterPro" id="IPR017146">
    <property type="entry name" value="Lanti_2_LanM"/>
</dbReference>
<feature type="binding site" evidence="1">
    <location>
        <position position="886"/>
    </location>
    <ligand>
        <name>Zn(2+)</name>
        <dbReference type="ChEBI" id="CHEBI:29105"/>
    </ligand>
</feature>
<protein>
    <submittedName>
        <fullName evidence="3">Type 2 lantibiotic biosynthesis protein LanM</fullName>
    </submittedName>
</protein>
<dbReference type="Gene3D" id="1.50.10.10">
    <property type="match status" value="1"/>
</dbReference>
<dbReference type="OrthoDB" id="9148343at2"/>
<name>A0A1I1BB62_9CLOT</name>
<dbReference type="RefSeq" id="WP_090043245.1">
    <property type="nucleotide sequence ID" value="NZ_FOKI01000069.1"/>
</dbReference>
<feature type="binding site" evidence="1">
    <location>
        <position position="885"/>
    </location>
    <ligand>
        <name>Zn(2+)</name>
        <dbReference type="ChEBI" id="CHEBI:29105"/>
    </ligand>
</feature>
<evidence type="ECO:0000259" key="2">
    <source>
        <dbReference type="Pfam" id="PF13575"/>
    </source>
</evidence>
<dbReference type="Pfam" id="PF13575">
    <property type="entry name" value="DUF4135"/>
    <property type="match status" value="1"/>
</dbReference>
<dbReference type="STRING" id="84698.SAMN04488528_10694"/>
<evidence type="ECO:0000313" key="4">
    <source>
        <dbReference type="Proteomes" id="UP000198619"/>
    </source>
</evidence>
<dbReference type="GO" id="GO:0046872">
    <property type="term" value="F:metal ion binding"/>
    <property type="evidence" value="ECO:0007669"/>
    <property type="project" value="UniProtKB-KW"/>
</dbReference>
<feature type="domain" description="Lantibiotic biosynthesis protein dehydration" evidence="2">
    <location>
        <begin position="134"/>
        <end position="506"/>
    </location>
</feature>
<dbReference type="SMART" id="SM01260">
    <property type="entry name" value="LANC_like"/>
    <property type="match status" value="1"/>
</dbReference>
<dbReference type="GO" id="GO:0031179">
    <property type="term" value="P:peptide modification"/>
    <property type="evidence" value="ECO:0007669"/>
    <property type="project" value="InterPro"/>
</dbReference>
<dbReference type="CDD" id="cd04792">
    <property type="entry name" value="LanM-like"/>
    <property type="match status" value="1"/>
</dbReference>
<dbReference type="InterPro" id="IPR012341">
    <property type="entry name" value="6hp_glycosidase-like_sf"/>
</dbReference>
<organism evidence="3 4">
    <name type="scientific">Clostridium frigidicarnis</name>
    <dbReference type="NCBI Taxonomy" id="84698"/>
    <lineage>
        <taxon>Bacteria</taxon>
        <taxon>Bacillati</taxon>
        <taxon>Bacillota</taxon>
        <taxon>Clostridia</taxon>
        <taxon>Eubacteriales</taxon>
        <taxon>Clostridiaceae</taxon>
        <taxon>Clostridium</taxon>
    </lineage>
</organism>
<dbReference type="SUPFAM" id="SSF158745">
    <property type="entry name" value="LanC-like"/>
    <property type="match status" value="1"/>
</dbReference>
<dbReference type="PANTHER" id="PTHR12736:SF7">
    <property type="entry name" value="LANC-LIKE PROTEIN 3"/>
    <property type="match status" value="1"/>
</dbReference>
<dbReference type="Proteomes" id="UP000198619">
    <property type="component" value="Unassembled WGS sequence"/>
</dbReference>
<feature type="binding site" evidence="1">
    <location>
        <position position="835"/>
    </location>
    <ligand>
        <name>Zn(2+)</name>
        <dbReference type="ChEBI" id="CHEBI:29105"/>
    </ligand>
</feature>
<dbReference type="InterPro" id="IPR007822">
    <property type="entry name" value="LANC-like"/>
</dbReference>
<dbReference type="NCBIfam" id="TIGR03897">
    <property type="entry name" value="lanti_2_LanM"/>
    <property type="match status" value="1"/>
</dbReference>
<dbReference type="PIRSF" id="PIRSF037228">
    <property type="entry name" value="Lant_mod_RumM"/>
    <property type="match status" value="1"/>
</dbReference>